<evidence type="ECO:0000313" key="2">
    <source>
        <dbReference type="EMBL" id="PSF38772.1"/>
    </source>
</evidence>
<dbReference type="RefSeq" id="WP_106455694.1">
    <property type="nucleotide sequence ID" value="NZ_PXOH01000003.1"/>
</dbReference>
<dbReference type="PANTHER" id="PTHR36842:SF1">
    <property type="entry name" value="PROTEIN TOLB"/>
    <property type="match status" value="1"/>
</dbReference>
<evidence type="ECO:0000256" key="1">
    <source>
        <dbReference type="ARBA" id="ARBA00009820"/>
    </source>
</evidence>
<reference evidence="2 3" key="2">
    <citation type="submission" date="2018-03" db="EMBL/GenBank/DDBJ databases">
        <authorList>
            <person name="Keele B.F."/>
        </authorList>
    </citation>
    <scope>NUCLEOTIDE SEQUENCE [LARGE SCALE GENOMIC DNA]</scope>
    <source>
        <strain evidence="2 3">CCALA 016</strain>
    </source>
</reference>
<dbReference type="InterPro" id="IPR011042">
    <property type="entry name" value="6-blade_b-propeller_TolB-like"/>
</dbReference>
<proteinExistence type="inferred from homology"/>
<comment type="caution">
    <text evidence="2">The sequence shown here is derived from an EMBL/GenBank/DDBJ whole genome shotgun (WGS) entry which is preliminary data.</text>
</comment>
<dbReference type="PROSITE" id="PS51257">
    <property type="entry name" value="PROKAR_LIPOPROTEIN"/>
    <property type="match status" value="1"/>
</dbReference>
<dbReference type="Proteomes" id="UP000239001">
    <property type="component" value="Unassembled WGS sequence"/>
</dbReference>
<name>A0A2T1M238_9CHRO</name>
<dbReference type="InterPro" id="IPR011659">
    <property type="entry name" value="WD40"/>
</dbReference>
<dbReference type="OrthoDB" id="459216at2"/>
<gene>
    <name evidence="2" type="ORF">C7H19_04540</name>
</gene>
<organism evidence="2 3">
    <name type="scientific">Aphanothece hegewaldii CCALA 016</name>
    <dbReference type="NCBI Taxonomy" id="2107694"/>
    <lineage>
        <taxon>Bacteria</taxon>
        <taxon>Bacillati</taxon>
        <taxon>Cyanobacteriota</taxon>
        <taxon>Cyanophyceae</taxon>
        <taxon>Oscillatoriophycideae</taxon>
        <taxon>Chroococcales</taxon>
        <taxon>Aphanothecaceae</taxon>
        <taxon>Aphanothece</taxon>
    </lineage>
</organism>
<sequence>MKRFIFASLFVGSLLSGCVGYPRILNFPFDSSGRSLNSPYLENSPQVSARFIVFTSDRNGSQDVYLFDAQTRRLIDLPGLNALDEIASHPSITEDGKYIVFAGTRQGRTNIYIYNRETQQKRNVTSNLQADVRNPSISADGSRIAFEIAKNGQWDIAVYDISETKLIE</sequence>
<dbReference type="EMBL" id="PXOH01000003">
    <property type="protein sequence ID" value="PSF38772.1"/>
    <property type="molecule type" value="Genomic_DNA"/>
</dbReference>
<dbReference type="SUPFAM" id="SSF69304">
    <property type="entry name" value="Tricorn protease N-terminal domain"/>
    <property type="match status" value="1"/>
</dbReference>
<accession>A0A2T1M238</accession>
<dbReference type="PANTHER" id="PTHR36842">
    <property type="entry name" value="PROTEIN TOLB HOMOLOG"/>
    <property type="match status" value="1"/>
</dbReference>
<keyword evidence="3" id="KW-1185">Reference proteome</keyword>
<reference evidence="2 3" key="1">
    <citation type="submission" date="2018-03" db="EMBL/GenBank/DDBJ databases">
        <title>The ancient ancestry and fast evolution of plastids.</title>
        <authorList>
            <person name="Moore K.R."/>
            <person name="Magnabosco C."/>
            <person name="Momper L."/>
            <person name="Gold D.A."/>
            <person name="Bosak T."/>
            <person name="Fournier G.P."/>
        </authorList>
    </citation>
    <scope>NUCLEOTIDE SEQUENCE [LARGE SCALE GENOMIC DNA]</scope>
    <source>
        <strain evidence="2 3">CCALA 016</strain>
    </source>
</reference>
<protein>
    <submittedName>
        <fullName evidence="2">Tol biopolymer transporter periplasmic protein</fullName>
    </submittedName>
</protein>
<dbReference type="AlphaFoldDB" id="A0A2T1M238"/>
<comment type="similarity">
    <text evidence="1">Belongs to the TolB family.</text>
</comment>
<evidence type="ECO:0000313" key="3">
    <source>
        <dbReference type="Proteomes" id="UP000239001"/>
    </source>
</evidence>
<dbReference type="Gene3D" id="2.120.10.30">
    <property type="entry name" value="TolB, C-terminal domain"/>
    <property type="match status" value="1"/>
</dbReference>
<dbReference type="Pfam" id="PF07676">
    <property type="entry name" value="PD40"/>
    <property type="match status" value="2"/>
</dbReference>